<dbReference type="KEGG" id="hir:HETIRDRAFT_309285"/>
<dbReference type="Proteomes" id="UP000030671">
    <property type="component" value="Unassembled WGS sequence"/>
</dbReference>
<dbReference type="HOGENOM" id="CLU_175702_0_0_1"/>
<organism evidence="1 2">
    <name type="scientific">Heterobasidion irregulare (strain TC 32-1)</name>
    <dbReference type="NCBI Taxonomy" id="747525"/>
    <lineage>
        <taxon>Eukaryota</taxon>
        <taxon>Fungi</taxon>
        <taxon>Dikarya</taxon>
        <taxon>Basidiomycota</taxon>
        <taxon>Agaricomycotina</taxon>
        <taxon>Agaricomycetes</taxon>
        <taxon>Russulales</taxon>
        <taxon>Bondarzewiaceae</taxon>
        <taxon>Heterobasidion</taxon>
        <taxon>Heterobasidion annosum species complex</taxon>
    </lineage>
</organism>
<gene>
    <name evidence="1" type="ORF">HETIRDRAFT_309285</name>
</gene>
<evidence type="ECO:0000313" key="2">
    <source>
        <dbReference type="Proteomes" id="UP000030671"/>
    </source>
</evidence>
<dbReference type="InParanoid" id="W4KKS2"/>
<dbReference type="eggNOG" id="ENOG502T0SY">
    <property type="taxonomic scope" value="Eukaryota"/>
</dbReference>
<keyword evidence="2" id="KW-1185">Reference proteome</keyword>
<name>W4KKS2_HETIT</name>
<reference evidence="1 2" key="1">
    <citation type="journal article" date="2012" name="New Phytol.">
        <title>Insight into trade-off between wood decay and parasitism from the genome of a fungal forest pathogen.</title>
        <authorList>
            <person name="Olson A."/>
            <person name="Aerts A."/>
            <person name="Asiegbu F."/>
            <person name="Belbahri L."/>
            <person name="Bouzid O."/>
            <person name="Broberg A."/>
            <person name="Canback B."/>
            <person name="Coutinho P.M."/>
            <person name="Cullen D."/>
            <person name="Dalman K."/>
            <person name="Deflorio G."/>
            <person name="van Diepen L.T."/>
            <person name="Dunand C."/>
            <person name="Duplessis S."/>
            <person name="Durling M."/>
            <person name="Gonthier P."/>
            <person name="Grimwood J."/>
            <person name="Fossdal C.G."/>
            <person name="Hansson D."/>
            <person name="Henrissat B."/>
            <person name="Hietala A."/>
            <person name="Himmelstrand K."/>
            <person name="Hoffmeister D."/>
            <person name="Hogberg N."/>
            <person name="James T.Y."/>
            <person name="Karlsson M."/>
            <person name="Kohler A."/>
            <person name="Kues U."/>
            <person name="Lee Y.H."/>
            <person name="Lin Y.C."/>
            <person name="Lind M."/>
            <person name="Lindquist E."/>
            <person name="Lombard V."/>
            <person name="Lucas S."/>
            <person name="Lunden K."/>
            <person name="Morin E."/>
            <person name="Murat C."/>
            <person name="Park J."/>
            <person name="Raffaello T."/>
            <person name="Rouze P."/>
            <person name="Salamov A."/>
            <person name="Schmutz J."/>
            <person name="Solheim H."/>
            <person name="Stahlberg J."/>
            <person name="Velez H."/>
            <person name="de Vries R.P."/>
            <person name="Wiebenga A."/>
            <person name="Woodward S."/>
            <person name="Yakovlev I."/>
            <person name="Garbelotto M."/>
            <person name="Martin F."/>
            <person name="Grigoriev I.V."/>
            <person name="Stenlid J."/>
        </authorList>
    </citation>
    <scope>NUCLEOTIDE SEQUENCE [LARGE SCALE GENOMIC DNA]</scope>
    <source>
        <strain evidence="1 2">TC 32-1</strain>
    </source>
</reference>
<protein>
    <submittedName>
        <fullName evidence="1">Uncharacterized protein</fullName>
    </submittedName>
</protein>
<dbReference type="OrthoDB" id="3134980at2759"/>
<dbReference type="EMBL" id="KI925455">
    <property type="protein sequence ID" value="ETW85950.1"/>
    <property type="molecule type" value="Genomic_DNA"/>
</dbReference>
<dbReference type="AlphaFoldDB" id="W4KKS2"/>
<dbReference type="GeneID" id="20669662"/>
<proteinExistence type="predicted"/>
<sequence>IIDGRYHTPCRHFVSIATRHQDCLRANCIFSRRHPFQCKSPACIRMMGPPVRNPIRVSDLVCPECISRERNGTLGLP</sequence>
<dbReference type="RefSeq" id="XP_009542749.1">
    <property type="nucleotide sequence ID" value="XM_009544454.1"/>
</dbReference>
<feature type="non-terminal residue" evidence="1">
    <location>
        <position position="1"/>
    </location>
</feature>
<evidence type="ECO:0000313" key="1">
    <source>
        <dbReference type="EMBL" id="ETW85950.1"/>
    </source>
</evidence>
<accession>W4KKS2</accession>